<evidence type="ECO:0000313" key="9">
    <source>
        <dbReference type="EMBL" id="OAX84661.1"/>
    </source>
</evidence>
<proteinExistence type="predicted"/>
<dbReference type="PROSITE" id="PS50048">
    <property type="entry name" value="ZN2_CY6_FUNGAL_2"/>
    <property type="match status" value="1"/>
</dbReference>
<evidence type="ECO:0000256" key="6">
    <source>
        <dbReference type="ARBA" id="ARBA00023242"/>
    </source>
</evidence>
<feature type="compositionally biased region" description="Polar residues" evidence="7">
    <location>
        <begin position="160"/>
        <end position="170"/>
    </location>
</feature>
<feature type="compositionally biased region" description="Low complexity" evidence="7">
    <location>
        <begin position="103"/>
        <end position="112"/>
    </location>
</feature>
<evidence type="ECO:0000256" key="3">
    <source>
        <dbReference type="ARBA" id="ARBA00023015"/>
    </source>
</evidence>
<dbReference type="SMART" id="SM00066">
    <property type="entry name" value="GAL4"/>
    <property type="match status" value="1"/>
</dbReference>
<feature type="region of interest" description="Disordered" evidence="7">
    <location>
        <begin position="136"/>
        <end position="170"/>
    </location>
</feature>
<dbReference type="GO" id="GO:0001228">
    <property type="term" value="F:DNA-binding transcription activator activity, RNA polymerase II-specific"/>
    <property type="evidence" value="ECO:0007669"/>
    <property type="project" value="TreeGrafter"/>
</dbReference>
<keyword evidence="4" id="KW-0238">DNA-binding</keyword>
<dbReference type="GO" id="GO:0008270">
    <property type="term" value="F:zinc ion binding"/>
    <property type="evidence" value="ECO:0007669"/>
    <property type="project" value="InterPro"/>
</dbReference>
<dbReference type="InterPro" id="IPR051430">
    <property type="entry name" value="Fungal_TF_Env_Response"/>
</dbReference>
<feature type="compositionally biased region" description="Polar residues" evidence="7">
    <location>
        <begin position="136"/>
        <end position="147"/>
    </location>
</feature>
<dbReference type="Proteomes" id="UP000091918">
    <property type="component" value="Unassembled WGS sequence"/>
</dbReference>
<evidence type="ECO:0000256" key="4">
    <source>
        <dbReference type="ARBA" id="ARBA00023125"/>
    </source>
</evidence>
<dbReference type="GO" id="GO:0000978">
    <property type="term" value="F:RNA polymerase II cis-regulatory region sequence-specific DNA binding"/>
    <property type="evidence" value="ECO:0007669"/>
    <property type="project" value="TreeGrafter"/>
</dbReference>
<dbReference type="PANTHER" id="PTHR31944">
    <property type="entry name" value="HEME-RESPONSIVE ZINC FINGER TRANSCRIPTION FACTOR HAP1"/>
    <property type="match status" value="1"/>
</dbReference>
<keyword evidence="3" id="KW-0805">Transcription regulation</keyword>
<dbReference type="SUPFAM" id="SSF57701">
    <property type="entry name" value="Zn2/Cys6 DNA-binding domain"/>
    <property type="match status" value="1"/>
</dbReference>
<evidence type="ECO:0000256" key="5">
    <source>
        <dbReference type="ARBA" id="ARBA00023163"/>
    </source>
</evidence>
<evidence type="ECO:0000313" key="10">
    <source>
        <dbReference type="Proteomes" id="UP000091918"/>
    </source>
</evidence>
<dbReference type="InterPro" id="IPR036864">
    <property type="entry name" value="Zn2-C6_fun-type_DNA-bd_sf"/>
</dbReference>
<feature type="compositionally biased region" description="Low complexity" evidence="7">
    <location>
        <begin position="70"/>
        <end position="88"/>
    </location>
</feature>
<feature type="region of interest" description="Disordered" evidence="7">
    <location>
        <begin position="100"/>
        <end position="119"/>
    </location>
</feature>
<dbReference type="Pfam" id="PF00172">
    <property type="entry name" value="Zn_clus"/>
    <property type="match status" value="1"/>
</dbReference>
<dbReference type="PANTHER" id="PTHR31944:SF129">
    <property type="entry name" value="ASPYRIDONES CLUSTER REGULATOR APDR-RELATED"/>
    <property type="match status" value="1"/>
</dbReference>
<feature type="domain" description="Zn(2)-C6 fungal-type" evidence="8">
    <location>
        <begin position="32"/>
        <end position="65"/>
    </location>
</feature>
<dbReference type="InterPro" id="IPR001138">
    <property type="entry name" value="Zn2Cys6_DnaBD"/>
</dbReference>
<keyword evidence="1" id="KW-0479">Metal-binding</keyword>
<dbReference type="OrthoDB" id="9986881at2759"/>
<accession>A0A1B7P6M8</accession>
<feature type="compositionally biased region" description="Basic and acidic residues" evidence="7">
    <location>
        <begin position="148"/>
        <end position="159"/>
    </location>
</feature>
<keyword evidence="10" id="KW-1185">Reference proteome</keyword>
<comment type="caution">
    <text evidence="9">The sequence shown here is derived from an EMBL/GenBank/DDBJ whole genome shotgun (WGS) entry which is preliminary data.</text>
</comment>
<dbReference type="GO" id="GO:0005634">
    <property type="term" value="C:nucleus"/>
    <property type="evidence" value="ECO:0007669"/>
    <property type="project" value="TreeGrafter"/>
</dbReference>
<evidence type="ECO:0000256" key="7">
    <source>
        <dbReference type="SAM" id="MobiDB-lite"/>
    </source>
</evidence>
<evidence type="ECO:0000256" key="2">
    <source>
        <dbReference type="ARBA" id="ARBA00022833"/>
    </source>
</evidence>
<keyword evidence="5" id="KW-0804">Transcription</keyword>
<dbReference type="Gene3D" id="4.10.240.10">
    <property type="entry name" value="Zn(2)-C6 fungal-type DNA-binding domain"/>
    <property type="match status" value="1"/>
</dbReference>
<organism evidence="9 10">
    <name type="scientific">Emergomyces africanus</name>
    <dbReference type="NCBI Taxonomy" id="1955775"/>
    <lineage>
        <taxon>Eukaryota</taxon>
        <taxon>Fungi</taxon>
        <taxon>Dikarya</taxon>
        <taxon>Ascomycota</taxon>
        <taxon>Pezizomycotina</taxon>
        <taxon>Eurotiomycetes</taxon>
        <taxon>Eurotiomycetidae</taxon>
        <taxon>Onygenales</taxon>
        <taxon>Ajellomycetaceae</taxon>
        <taxon>Emergomyces</taxon>
    </lineage>
</organism>
<dbReference type="AlphaFoldDB" id="A0A1B7P6M8"/>
<protein>
    <recommendedName>
        <fullName evidence="8">Zn(2)-C6 fungal-type domain-containing protein</fullName>
    </recommendedName>
</protein>
<dbReference type="EMBL" id="LGUA01000058">
    <property type="protein sequence ID" value="OAX84661.1"/>
    <property type="molecule type" value="Genomic_DNA"/>
</dbReference>
<evidence type="ECO:0000259" key="8">
    <source>
        <dbReference type="PROSITE" id="PS50048"/>
    </source>
</evidence>
<feature type="region of interest" description="Disordered" evidence="7">
    <location>
        <begin position="69"/>
        <end position="88"/>
    </location>
</feature>
<dbReference type="CDD" id="cd00067">
    <property type="entry name" value="GAL4"/>
    <property type="match status" value="1"/>
</dbReference>
<keyword evidence="6" id="KW-0539">Nucleus</keyword>
<name>A0A1B7P6M8_9EURO</name>
<reference evidence="9 10" key="1">
    <citation type="submission" date="2015-07" db="EMBL/GenBank/DDBJ databases">
        <title>Emmonsia species relationships and genome sequence.</title>
        <authorList>
            <person name="Cuomo C.A."/>
            <person name="Schwartz I.S."/>
            <person name="Kenyon C."/>
            <person name="de Hoog G.S."/>
            <person name="Govender N.P."/>
            <person name="Botha A."/>
            <person name="Moreno L."/>
            <person name="de Vries M."/>
            <person name="Munoz J.F."/>
            <person name="Stielow J.B."/>
        </authorList>
    </citation>
    <scope>NUCLEOTIDE SEQUENCE [LARGE SCALE GENOMIC DNA]</scope>
    <source>
        <strain evidence="9 10">CBS 136260</strain>
    </source>
</reference>
<dbReference type="STRING" id="1658172.A0A1B7P6M8"/>
<keyword evidence="2" id="KW-0862">Zinc</keyword>
<gene>
    <name evidence="9" type="ORF">ACJ72_00953</name>
</gene>
<sequence>MQQHIDEQMHDNYLLAYSNDDTPRKRRRPALACDQCRRRKIKCDQKVPCDQCRRSKNLSIDSCTYAHAHTPAGSASSNTTTATTPATSTVKRYARTKPQHFSVPQVPQVPQAPQGPPGPTVPISLVNHPGSFTAYPSPTTAILSDQSPHADDQRSDTTRSTRNVTQNLQSPATIQALVDRPTVGSIERCRKFVRPSKRDLLEVEIFREESLDELC</sequence>
<evidence type="ECO:0000256" key="1">
    <source>
        <dbReference type="ARBA" id="ARBA00022723"/>
    </source>
</evidence>